<reference evidence="2" key="2">
    <citation type="journal article" date="2015" name="Fish Shellfish Immunol.">
        <title>Early steps in the European eel (Anguilla anguilla)-Vibrio vulnificus interaction in the gills: Role of the RtxA13 toxin.</title>
        <authorList>
            <person name="Callol A."/>
            <person name="Pajuelo D."/>
            <person name="Ebbesson L."/>
            <person name="Teles M."/>
            <person name="MacKenzie S."/>
            <person name="Amaro C."/>
        </authorList>
    </citation>
    <scope>NUCLEOTIDE SEQUENCE</scope>
</reference>
<reference evidence="2" key="1">
    <citation type="submission" date="2014-11" db="EMBL/GenBank/DDBJ databases">
        <authorList>
            <person name="Amaro Gonzalez C."/>
        </authorList>
    </citation>
    <scope>NUCLEOTIDE SEQUENCE</scope>
</reference>
<protein>
    <submittedName>
        <fullName evidence="2">Uncharacterized protein</fullName>
    </submittedName>
</protein>
<name>A0A0E9QNS7_ANGAN</name>
<evidence type="ECO:0000256" key="1">
    <source>
        <dbReference type="SAM" id="MobiDB-lite"/>
    </source>
</evidence>
<evidence type="ECO:0000313" key="2">
    <source>
        <dbReference type="EMBL" id="JAH18132.1"/>
    </source>
</evidence>
<proteinExistence type="predicted"/>
<dbReference type="AlphaFoldDB" id="A0A0E9QNS7"/>
<dbReference type="EMBL" id="GBXM01090445">
    <property type="protein sequence ID" value="JAH18132.1"/>
    <property type="molecule type" value="Transcribed_RNA"/>
</dbReference>
<accession>A0A0E9QNS7</accession>
<organism evidence="2">
    <name type="scientific">Anguilla anguilla</name>
    <name type="common">European freshwater eel</name>
    <name type="synonym">Muraena anguilla</name>
    <dbReference type="NCBI Taxonomy" id="7936"/>
    <lineage>
        <taxon>Eukaryota</taxon>
        <taxon>Metazoa</taxon>
        <taxon>Chordata</taxon>
        <taxon>Craniata</taxon>
        <taxon>Vertebrata</taxon>
        <taxon>Euteleostomi</taxon>
        <taxon>Actinopterygii</taxon>
        <taxon>Neopterygii</taxon>
        <taxon>Teleostei</taxon>
        <taxon>Anguilliformes</taxon>
        <taxon>Anguillidae</taxon>
        <taxon>Anguilla</taxon>
    </lineage>
</organism>
<feature type="region of interest" description="Disordered" evidence="1">
    <location>
        <begin position="1"/>
        <end position="30"/>
    </location>
</feature>
<sequence length="30" mass="3304">MPPVDVTGNARENYASATARIPRPAYRLES</sequence>